<evidence type="ECO:0000313" key="7">
    <source>
        <dbReference type="Proteomes" id="UP000292693"/>
    </source>
</evidence>
<reference evidence="5" key="3">
    <citation type="submission" date="2019-07" db="EMBL/GenBank/DDBJ databases">
        <authorList>
            <person name="Pylro V."/>
            <person name="Dias A."/>
            <person name="Andreote F."/>
            <person name="Varani A."/>
            <person name="Andreote C."/>
            <person name="Bernardo E."/>
            <person name="Martins T."/>
        </authorList>
    </citation>
    <scope>NUCLEOTIDE SEQUENCE</scope>
    <source>
        <strain evidence="5">77</strain>
    </source>
</reference>
<evidence type="ECO:0000313" key="5">
    <source>
        <dbReference type="EMBL" id="TWV18433.1"/>
    </source>
</evidence>
<evidence type="ECO:0000256" key="1">
    <source>
        <dbReference type="SAM" id="MobiDB-lite"/>
    </source>
</evidence>
<accession>A0A0X3WU23</accession>
<accession>D6B175</accession>
<accession>A0A2A2UMZ9</accession>
<feature type="region of interest" description="Disordered" evidence="1">
    <location>
        <begin position="61"/>
        <end position="97"/>
    </location>
</feature>
<dbReference type="EMBL" id="PKLK01000026">
    <property type="protein sequence ID" value="RZE35501.1"/>
    <property type="molecule type" value="Genomic_DNA"/>
</dbReference>
<evidence type="ECO:0000313" key="6">
    <source>
        <dbReference type="Proteomes" id="UP000292095"/>
    </source>
</evidence>
<dbReference type="GeneID" id="300117029"/>
<feature type="region of interest" description="Disordered" evidence="1">
    <location>
        <begin position="16"/>
        <end position="42"/>
    </location>
</feature>
<organism evidence="3 7">
    <name type="scientific">Streptomyces albidoflavus</name>
    <dbReference type="NCBI Taxonomy" id="1886"/>
    <lineage>
        <taxon>Bacteria</taxon>
        <taxon>Bacillati</taxon>
        <taxon>Actinomycetota</taxon>
        <taxon>Actinomycetes</taxon>
        <taxon>Kitasatosporales</taxon>
        <taxon>Streptomycetaceae</taxon>
        <taxon>Streptomyces</taxon>
        <taxon>Streptomyces albidoflavus group</taxon>
    </lineage>
</organism>
<reference evidence="6 7" key="1">
    <citation type="submission" date="2017-12" db="EMBL/GenBank/DDBJ databases">
        <title>Population genomics insights into the ecological differentiation and adaptive evolution in streptomycetes.</title>
        <authorList>
            <person name="Li Y."/>
            <person name="Huang Y."/>
        </authorList>
    </citation>
    <scope>NUCLEOTIDE SEQUENCE [LARGE SCALE GENOMIC DNA]</scope>
    <source>
        <strain evidence="4 6">FXJ.2339</strain>
        <strain evidence="3 7">NBRC 100770</strain>
    </source>
</reference>
<evidence type="ECO:0000313" key="2">
    <source>
        <dbReference type="EMBL" id="GHI48458.1"/>
    </source>
</evidence>
<protein>
    <recommendedName>
        <fullName evidence="9">Secreted protein</fullName>
    </recommendedName>
</protein>
<evidence type="ECO:0008006" key="9">
    <source>
        <dbReference type="Google" id="ProtNLM"/>
    </source>
</evidence>
<evidence type="ECO:0000313" key="3">
    <source>
        <dbReference type="EMBL" id="RZE18835.1"/>
    </source>
</evidence>
<dbReference type="Proteomes" id="UP000318052">
    <property type="component" value="Unassembled WGS sequence"/>
</dbReference>
<dbReference type="Proteomes" id="UP001051844">
    <property type="component" value="Unassembled WGS sequence"/>
</dbReference>
<accession>A0A126Y844</accession>
<dbReference type="EMBL" id="BNDZ01000005">
    <property type="protein sequence ID" value="GHI48458.1"/>
    <property type="molecule type" value="Genomic_DNA"/>
</dbReference>
<reference evidence="2" key="4">
    <citation type="submission" date="2022-09" db="EMBL/GenBank/DDBJ databases">
        <title>Whole genome shotgun sequence of Streptomyces albidoflavus NBRC 12854.</title>
        <authorList>
            <person name="Komaki H."/>
            <person name="Tamura T."/>
        </authorList>
    </citation>
    <scope>NUCLEOTIDE SEQUENCE</scope>
    <source>
        <strain evidence="2">NBRC 12854</strain>
    </source>
</reference>
<gene>
    <name evidence="4" type="ORF">C0Q91_22590</name>
    <name evidence="3" type="ORF">C0Q92_22350</name>
    <name evidence="5" type="ORF">FRZ02_27490</name>
    <name evidence="2" type="ORF">ScoT_46320</name>
</gene>
<proteinExistence type="predicted"/>
<feature type="compositionally biased region" description="Low complexity" evidence="1">
    <location>
        <begin position="63"/>
        <end position="74"/>
    </location>
</feature>
<dbReference type="AlphaFoldDB" id="A0A2A2UMZ9"/>
<keyword evidence="8" id="KW-1185">Reference proteome</keyword>
<dbReference type="EMBL" id="VOGX01000056">
    <property type="protein sequence ID" value="TWV18433.1"/>
    <property type="molecule type" value="Genomic_DNA"/>
</dbReference>
<dbReference type="KEGG" id="salb:XNR_4293"/>
<dbReference type="EMBL" id="PKLL01000025">
    <property type="protein sequence ID" value="RZE18835.1"/>
    <property type="molecule type" value="Genomic_DNA"/>
</dbReference>
<sequence>MAASAHLLLSALSKRPELHDLPAIPSPTTLAGRPDDPFDPDTVDYSLVSHPDSGLEGSCAYGLSEPPLTSEPPLADAAPLTSEPPLPDTAPLTSEPAAAAAVVAEDALLGAVSSGG</sequence>
<evidence type="ECO:0000313" key="8">
    <source>
        <dbReference type="Proteomes" id="UP000318052"/>
    </source>
</evidence>
<dbReference type="Proteomes" id="UP000292095">
    <property type="component" value="Unassembled WGS sequence"/>
</dbReference>
<reference evidence="8" key="2">
    <citation type="journal article" date="2019" name="Microbiol. Resour. Announc.">
        <title>Draft Genomic Sequences of Streptomyces misionensis and Streptomyces albidoflavus, bacteria applied for phytopathogen biocontrol.</title>
        <authorList>
            <person name="Pylro V."/>
            <person name="Dias A."/>
            <person name="Andreote F."/>
            <person name="Varani A."/>
            <person name="Andreote C."/>
            <person name="Bernardo E."/>
            <person name="Martins T."/>
        </authorList>
    </citation>
    <scope>NUCLEOTIDE SEQUENCE [LARGE SCALE GENOMIC DNA]</scope>
    <source>
        <strain evidence="8">77</strain>
    </source>
</reference>
<evidence type="ECO:0000313" key="4">
    <source>
        <dbReference type="EMBL" id="RZE35501.1"/>
    </source>
</evidence>
<dbReference type="Proteomes" id="UP000292693">
    <property type="component" value="Unassembled WGS sequence"/>
</dbReference>
<comment type="caution">
    <text evidence="3">The sequence shown here is derived from an EMBL/GenBank/DDBJ whole genome shotgun (WGS) entry which is preliminary data.</text>
</comment>
<dbReference type="RefSeq" id="WP_003948082.1">
    <property type="nucleotide sequence ID" value="NC_020990.1"/>
</dbReference>
<name>A0A2A2UMZ9_9ACTN</name>